<accession>A0A939FEX4</accession>
<feature type="chain" id="PRO_5036726202" description="Secreted protein" evidence="1">
    <location>
        <begin position="22"/>
        <end position="147"/>
    </location>
</feature>
<organism evidence="2 3">
    <name type="scientific">Streptomyces beijiangensis</name>
    <dbReference type="NCBI Taxonomy" id="163361"/>
    <lineage>
        <taxon>Bacteria</taxon>
        <taxon>Bacillati</taxon>
        <taxon>Actinomycetota</taxon>
        <taxon>Actinomycetes</taxon>
        <taxon>Kitasatosporales</taxon>
        <taxon>Streptomycetaceae</taxon>
        <taxon>Streptomyces</taxon>
    </lineage>
</organism>
<dbReference type="AlphaFoldDB" id="A0A939FEX4"/>
<name>A0A939FEX4_9ACTN</name>
<gene>
    <name evidence="2" type="ORF">J0695_30895</name>
</gene>
<reference evidence="2" key="1">
    <citation type="submission" date="2021-03" db="EMBL/GenBank/DDBJ databases">
        <title>Streptomyces poriferae sp. nov., a novel marine sponge-derived Actinobacteria species with anti-MRSA activity.</title>
        <authorList>
            <person name="Sandoval-Powers M."/>
            <person name="Kralova S."/>
            <person name="Nguyen G.-S."/>
            <person name="Fawwal D."/>
            <person name="Degnes K."/>
            <person name="Klinkenberg G."/>
            <person name="Sletta H."/>
            <person name="Wentzel A."/>
            <person name="Liles M.R."/>
        </authorList>
    </citation>
    <scope>NUCLEOTIDE SEQUENCE</scope>
    <source>
        <strain evidence="2">DSM 41794</strain>
    </source>
</reference>
<dbReference type="EMBL" id="JAFLRJ010000362">
    <property type="protein sequence ID" value="MBO0516147.1"/>
    <property type="molecule type" value="Genomic_DNA"/>
</dbReference>
<feature type="signal peptide" evidence="1">
    <location>
        <begin position="1"/>
        <end position="21"/>
    </location>
</feature>
<evidence type="ECO:0000313" key="2">
    <source>
        <dbReference type="EMBL" id="MBO0516147.1"/>
    </source>
</evidence>
<protein>
    <recommendedName>
        <fullName evidence="4">Secreted protein</fullName>
    </recommendedName>
</protein>
<keyword evidence="3" id="KW-1185">Reference proteome</keyword>
<sequence>MAVLGALVAGTTFIGATPAAATLNCPGSDQDPSDSWMGWDATHTPADISGAYAYGAECWDGTNGHRIYAKAHLEDSASDGLSACLQIHADYSDGGTRDNWLYIGGKGNLTFQLYSYASNVRTIWVREGVGSGGVCTRMAGGVEVVGR</sequence>
<comment type="caution">
    <text evidence="2">The sequence shown here is derived from an EMBL/GenBank/DDBJ whole genome shotgun (WGS) entry which is preliminary data.</text>
</comment>
<dbReference type="Proteomes" id="UP000664167">
    <property type="component" value="Unassembled WGS sequence"/>
</dbReference>
<keyword evidence="1" id="KW-0732">Signal</keyword>
<evidence type="ECO:0000313" key="3">
    <source>
        <dbReference type="Proteomes" id="UP000664167"/>
    </source>
</evidence>
<dbReference type="RefSeq" id="WP_206967624.1">
    <property type="nucleotide sequence ID" value="NZ_BAAAJJ010000029.1"/>
</dbReference>
<proteinExistence type="predicted"/>
<evidence type="ECO:0008006" key="4">
    <source>
        <dbReference type="Google" id="ProtNLM"/>
    </source>
</evidence>
<evidence type="ECO:0000256" key="1">
    <source>
        <dbReference type="SAM" id="SignalP"/>
    </source>
</evidence>